<sequence length="86" mass="9579">MYFISSNPHKTKTLAASYLSSSSSLFFFFWFKLLSISGFCLTHSSPLKTSHLFGAISLTSDLTRSGTPRPVVVKRCSLTRNGGLWR</sequence>
<keyword evidence="1" id="KW-0812">Transmembrane</keyword>
<keyword evidence="3" id="KW-1185">Reference proteome</keyword>
<keyword evidence="1" id="KW-1133">Transmembrane helix</keyword>
<dbReference type="Gramene" id="novel_model_6148_5bd9a17a">
    <property type="protein sequence ID" value="cds.novel_model_6148_5bd9a17a"/>
    <property type="gene ID" value="novel_gene_3181_5bd9a17a"/>
</dbReference>
<reference evidence="2" key="2">
    <citation type="submission" date="2021-03" db="UniProtKB">
        <authorList>
            <consortium name="EnsemblPlants"/>
        </authorList>
    </citation>
    <scope>IDENTIFICATION</scope>
</reference>
<dbReference type="EMBL" id="UZAU01000648">
    <property type="status" value="NOT_ANNOTATED_CDS"/>
    <property type="molecule type" value="Genomic_DNA"/>
</dbReference>
<dbReference type="EnsemblPlants" id="novel_model_6148_5bd9a17a">
    <property type="protein sequence ID" value="cds.novel_model_6148_5bd9a17a"/>
    <property type="gene ID" value="novel_gene_3181_5bd9a17a"/>
</dbReference>
<evidence type="ECO:0000256" key="1">
    <source>
        <dbReference type="SAM" id="Phobius"/>
    </source>
</evidence>
<evidence type="ECO:0000313" key="2">
    <source>
        <dbReference type="EnsemblPlants" id="cds.novel_model_6148_5bd9a17a"/>
    </source>
</evidence>
<dbReference type="AlphaFoldDB" id="A0A803R7W4"/>
<feature type="transmembrane region" description="Helical" evidence="1">
    <location>
        <begin position="20"/>
        <end position="41"/>
    </location>
</feature>
<proteinExistence type="predicted"/>
<dbReference type="Proteomes" id="UP000596661">
    <property type="component" value="Chromosome 7"/>
</dbReference>
<accession>A0A803R7W4</accession>
<evidence type="ECO:0000313" key="3">
    <source>
        <dbReference type="Proteomes" id="UP000596661"/>
    </source>
</evidence>
<organism evidence="2 3">
    <name type="scientific">Cannabis sativa</name>
    <name type="common">Hemp</name>
    <name type="synonym">Marijuana</name>
    <dbReference type="NCBI Taxonomy" id="3483"/>
    <lineage>
        <taxon>Eukaryota</taxon>
        <taxon>Viridiplantae</taxon>
        <taxon>Streptophyta</taxon>
        <taxon>Embryophyta</taxon>
        <taxon>Tracheophyta</taxon>
        <taxon>Spermatophyta</taxon>
        <taxon>Magnoliopsida</taxon>
        <taxon>eudicotyledons</taxon>
        <taxon>Gunneridae</taxon>
        <taxon>Pentapetalae</taxon>
        <taxon>rosids</taxon>
        <taxon>fabids</taxon>
        <taxon>Rosales</taxon>
        <taxon>Cannabaceae</taxon>
        <taxon>Cannabis</taxon>
    </lineage>
</organism>
<reference evidence="2" key="1">
    <citation type="submission" date="2018-11" db="EMBL/GenBank/DDBJ databases">
        <authorList>
            <person name="Grassa J C."/>
        </authorList>
    </citation>
    <scope>NUCLEOTIDE SEQUENCE [LARGE SCALE GENOMIC DNA]</scope>
</reference>
<keyword evidence="1" id="KW-0472">Membrane</keyword>
<name>A0A803R7W4_CANSA</name>
<protein>
    <submittedName>
        <fullName evidence="2">Uncharacterized protein</fullName>
    </submittedName>
</protein>